<feature type="transmembrane region" description="Helical" evidence="1">
    <location>
        <begin position="426"/>
        <end position="452"/>
    </location>
</feature>
<evidence type="ECO:0000259" key="2">
    <source>
        <dbReference type="PROSITE" id="PS50181"/>
    </source>
</evidence>
<organism evidence="3 4">
    <name type="scientific">Anaeramoeba flamelloides</name>
    <dbReference type="NCBI Taxonomy" id="1746091"/>
    <lineage>
        <taxon>Eukaryota</taxon>
        <taxon>Metamonada</taxon>
        <taxon>Anaeramoebidae</taxon>
        <taxon>Anaeramoeba</taxon>
    </lineage>
</organism>
<feature type="transmembrane region" description="Helical" evidence="1">
    <location>
        <begin position="361"/>
        <end position="381"/>
    </location>
</feature>
<evidence type="ECO:0000313" key="4">
    <source>
        <dbReference type="Proteomes" id="UP001146793"/>
    </source>
</evidence>
<feature type="transmembrane region" description="Helical" evidence="1">
    <location>
        <begin position="296"/>
        <end position="321"/>
    </location>
</feature>
<keyword evidence="1" id="KW-0812">Transmembrane</keyword>
<evidence type="ECO:0000256" key="1">
    <source>
        <dbReference type="SAM" id="Phobius"/>
    </source>
</evidence>
<sequence length="526" mass="62431">MFGSFANLISCLPFISLEKIVKNKSLWIKETTNEISKHQYHLHKQNTCVILDKKKLKMKNQLNYPNLSQLKKPQVSANFILEELPIEILWIIFEYLHPIHLGYIRLTCKKFAIASYDQELWRRVCFTHEHFFIWQSLHIPEPNFAFSTNIQIVGIVDDLWNKLNFVCKKKKKGFKIRLPNPIFKICKNELTEFKNKKIVPSTTRLSRLLYIQELEQPEQVLIEKISQINKIKKVVKSKIKQNKEIQKRNEHNLNFERGLLKITGIPLVIFLYSSIAFTILLNLYMIGRIDKKHRFWVCFPFVLGFSAVLLSITLTVIFLYSRYVRKQTLIVVMIEVFVMLPIALIILKITGLINWTYSQTFIPLFFTFLFCVITSLLYRIYRDLNYLHWYYIIGQVYLLLQIITPFLFLLFLALKLDSKVNWKWNSVFIPLFISGLTPFVGGSICGLIYKLFVNRRELFFSLLLCLAIFAVHLPAIIFEILLILFLETDSIPSFSYVMIPIYFFDFFIFIFATFLGFFWFKIRWLK</sequence>
<feature type="transmembrane region" description="Helical" evidence="1">
    <location>
        <begin position="327"/>
        <end position="349"/>
    </location>
</feature>
<keyword evidence="1" id="KW-1133">Transmembrane helix</keyword>
<proteinExistence type="predicted"/>
<dbReference type="PROSITE" id="PS50181">
    <property type="entry name" value="FBOX"/>
    <property type="match status" value="1"/>
</dbReference>
<comment type="caution">
    <text evidence="3">The sequence shown here is derived from an EMBL/GenBank/DDBJ whole genome shotgun (WGS) entry which is preliminary data.</text>
</comment>
<dbReference type="InterPro" id="IPR001810">
    <property type="entry name" value="F-box_dom"/>
</dbReference>
<feature type="domain" description="F-box" evidence="2">
    <location>
        <begin position="78"/>
        <end position="124"/>
    </location>
</feature>
<dbReference type="InterPro" id="IPR036047">
    <property type="entry name" value="F-box-like_dom_sf"/>
</dbReference>
<keyword evidence="1" id="KW-0472">Membrane</keyword>
<dbReference type="AlphaFoldDB" id="A0AAV7YR79"/>
<dbReference type="Proteomes" id="UP001146793">
    <property type="component" value="Unassembled WGS sequence"/>
</dbReference>
<protein>
    <submittedName>
        <fullName evidence="3">Fam11a b protein</fullName>
    </submittedName>
</protein>
<dbReference type="Gene3D" id="1.20.1280.50">
    <property type="match status" value="1"/>
</dbReference>
<feature type="transmembrane region" description="Helical" evidence="1">
    <location>
        <begin position="497"/>
        <end position="520"/>
    </location>
</feature>
<dbReference type="Pfam" id="PF12937">
    <property type="entry name" value="F-box-like"/>
    <property type="match status" value="1"/>
</dbReference>
<dbReference type="EMBL" id="JANTQA010000051">
    <property type="protein sequence ID" value="KAJ3429954.1"/>
    <property type="molecule type" value="Genomic_DNA"/>
</dbReference>
<gene>
    <name evidence="3" type="ORF">M0812_22954</name>
</gene>
<feature type="transmembrane region" description="Helical" evidence="1">
    <location>
        <begin position="387"/>
        <end position="414"/>
    </location>
</feature>
<reference evidence="3" key="1">
    <citation type="submission" date="2022-08" db="EMBL/GenBank/DDBJ databases">
        <title>Novel sulphate-reducing endosymbionts in the free-living metamonad Anaeramoeba.</title>
        <authorList>
            <person name="Jerlstrom-Hultqvist J."/>
            <person name="Cepicka I."/>
            <person name="Gallot-Lavallee L."/>
            <person name="Salas-Leiva D."/>
            <person name="Curtis B.A."/>
            <person name="Zahonova K."/>
            <person name="Pipaliya S."/>
            <person name="Dacks J."/>
            <person name="Roger A.J."/>
        </authorList>
    </citation>
    <scope>NUCLEOTIDE SEQUENCE</scope>
    <source>
        <strain evidence="3">Busselton2</strain>
    </source>
</reference>
<feature type="transmembrane region" description="Helical" evidence="1">
    <location>
        <begin position="458"/>
        <end position="485"/>
    </location>
</feature>
<feature type="transmembrane region" description="Helical" evidence="1">
    <location>
        <begin position="264"/>
        <end position="284"/>
    </location>
</feature>
<accession>A0AAV7YR79</accession>
<name>A0AAV7YR79_9EUKA</name>
<dbReference type="SUPFAM" id="SSF81383">
    <property type="entry name" value="F-box domain"/>
    <property type="match status" value="1"/>
</dbReference>
<evidence type="ECO:0000313" key="3">
    <source>
        <dbReference type="EMBL" id="KAJ3429954.1"/>
    </source>
</evidence>